<keyword evidence="2" id="KW-1185">Reference proteome</keyword>
<evidence type="ECO:0000313" key="1">
    <source>
        <dbReference type="EMBL" id="KAI4365751.1"/>
    </source>
</evidence>
<sequence>MGKYLKKSKPKSSAEVSLPSASSSSSSSHLVTTGGVCTRAKTLALQSLRHPPPPQVSDPDPDLSYLQLRSRRLHKTIVSSSKGKERERMAFAEDDLEKGGIDPSDSVATSFGENDPLEFDARDRRARESTPCSFLGGSITIPMPGSMTRRRSSISSQRIRNDVLRGIPTTREIEDFFAAAEEQQRKSFIEKYNFDILTDKPLAGRYEWLEVMP</sequence>
<proteinExistence type="predicted"/>
<name>A0ACB9QHG3_9MYRT</name>
<accession>A0ACB9QHG3</accession>
<dbReference type="EMBL" id="CM042885">
    <property type="protein sequence ID" value="KAI4365751.1"/>
    <property type="molecule type" value="Genomic_DNA"/>
</dbReference>
<comment type="caution">
    <text evidence="1">The sequence shown here is derived from an EMBL/GenBank/DDBJ whole genome shotgun (WGS) entry which is preliminary data.</text>
</comment>
<protein>
    <submittedName>
        <fullName evidence="1">Uncharacterized protein</fullName>
    </submittedName>
</protein>
<evidence type="ECO:0000313" key="2">
    <source>
        <dbReference type="Proteomes" id="UP001057402"/>
    </source>
</evidence>
<organism evidence="1 2">
    <name type="scientific">Melastoma candidum</name>
    <dbReference type="NCBI Taxonomy" id="119954"/>
    <lineage>
        <taxon>Eukaryota</taxon>
        <taxon>Viridiplantae</taxon>
        <taxon>Streptophyta</taxon>
        <taxon>Embryophyta</taxon>
        <taxon>Tracheophyta</taxon>
        <taxon>Spermatophyta</taxon>
        <taxon>Magnoliopsida</taxon>
        <taxon>eudicotyledons</taxon>
        <taxon>Gunneridae</taxon>
        <taxon>Pentapetalae</taxon>
        <taxon>rosids</taxon>
        <taxon>malvids</taxon>
        <taxon>Myrtales</taxon>
        <taxon>Melastomataceae</taxon>
        <taxon>Melastomatoideae</taxon>
        <taxon>Melastomateae</taxon>
        <taxon>Melastoma</taxon>
    </lineage>
</organism>
<gene>
    <name evidence="1" type="ORF">MLD38_021711</name>
</gene>
<dbReference type="Proteomes" id="UP001057402">
    <property type="component" value="Chromosome 6"/>
</dbReference>
<reference evidence="2" key="1">
    <citation type="journal article" date="2023" name="Front. Plant Sci.">
        <title>Chromosomal-level genome assembly of Melastoma candidum provides insights into trichome evolution.</title>
        <authorList>
            <person name="Zhong Y."/>
            <person name="Wu W."/>
            <person name="Sun C."/>
            <person name="Zou P."/>
            <person name="Liu Y."/>
            <person name="Dai S."/>
            <person name="Zhou R."/>
        </authorList>
    </citation>
    <scope>NUCLEOTIDE SEQUENCE [LARGE SCALE GENOMIC DNA]</scope>
</reference>